<evidence type="ECO:0000256" key="5">
    <source>
        <dbReference type="ARBA" id="ARBA00022692"/>
    </source>
</evidence>
<feature type="transmembrane region" description="Helical" evidence="11">
    <location>
        <begin position="373"/>
        <end position="393"/>
    </location>
</feature>
<dbReference type="InterPro" id="IPR004387">
    <property type="entry name" value="Pept_M50_Zn"/>
</dbReference>
<evidence type="ECO:0000313" key="14">
    <source>
        <dbReference type="Proteomes" id="UP000005953"/>
    </source>
</evidence>
<gene>
    <name evidence="13" type="ORF">MED297_13437</name>
</gene>
<dbReference type="EC" id="3.4.24.-" evidence="11"/>
<protein>
    <recommendedName>
        <fullName evidence="11">Zinc metalloprotease</fullName>
        <ecNumber evidence="11">3.4.24.-</ecNumber>
    </recommendedName>
</protein>
<dbReference type="OrthoDB" id="9782003at2"/>
<dbReference type="EMBL" id="AAOE01000005">
    <property type="protein sequence ID" value="EAR10229.1"/>
    <property type="molecule type" value="Genomic_DNA"/>
</dbReference>
<dbReference type="Pfam" id="PF17820">
    <property type="entry name" value="PDZ_6"/>
    <property type="match status" value="1"/>
</dbReference>
<keyword evidence="5 11" id="KW-0812">Transmembrane</keyword>
<dbReference type="Proteomes" id="UP000005953">
    <property type="component" value="Unassembled WGS sequence"/>
</dbReference>
<accession>A4BCG3</accession>
<reference evidence="13 14" key="1">
    <citation type="submission" date="2006-02" db="EMBL/GenBank/DDBJ databases">
        <authorList>
            <person name="Pinhassi J."/>
            <person name="Pedros-Alio C."/>
            <person name="Ferriera S."/>
            <person name="Johnson J."/>
            <person name="Kravitz S."/>
            <person name="Halpern A."/>
            <person name="Remington K."/>
            <person name="Beeson K."/>
            <person name="Tran B."/>
            <person name="Rogers Y.-H."/>
            <person name="Friedman R."/>
            <person name="Venter J.C."/>
        </authorList>
    </citation>
    <scope>NUCLEOTIDE SEQUENCE [LARGE SCALE GENOMIC DNA]</scope>
    <source>
        <strain evidence="13 14">MED297</strain>
    </source>
</reference>
<keyword evidence="14" id="KW-1185">Reference proteome</keyword>
<dbReference type="GO" id="GO:0004222">
    <property type="term" value="F:metalloendopeptidase activity"/>
    <property type="evidence" value="ECO:0007669"/>
    <property type="project" value="InterPro"/>
</dbReference>
<dbReference type="AlphaFoldDB" id="A4BCG3"/>
<dbReference type="STRING" id="314283.MED297_13437"/>
<dbReference type="Pfam" id="PF02163">
    <property type="entry name" value="Peptidase_M50"/>
    <property type="match status" value="1"/>
</dbReference>
<evidence type="ECO:0000256" key="8">
    <source>
        <dbReference type="ARBA" id="ARBA00022989"/>
    </source>
</evidence>
<dbReference type="SMART" id="SM00228">
    <property type="entry name" value="PDZ"/>
    <property type="match status" value="2"/>
</dbReference>
<evidence type="ECO:0000256" key="11">
    <source>
        <dbReference type="RuleBase" id="RU362031"/>
    </source>
</evidence>
<evidence type="ECO:0000256" key="7">
    <source>
        <dbReference type="ARBA" id="ARBA00022833"/>
    </source>
</evidence>
<comment type="similarity">
    <text evidence="3 11">Belongs to the peptidase M50B family.</text>
</comment>
<dbReference type="GO" id="GO:0006508">
    <property type="term" value="P:proteolysis"/>
    <property type="evidence" value="ECO:0007669"/>
    <property type="project" value="UniProtKB-KW"/>
</dbReference>
<dbReference type="GO" id="GO:0046872">
    <property type="term" value="F:metal ion binding"/>
    <property type="evidence" value="ECO:0007669"/>
    <property type="project" value="UniProtKB-KW"/>
</dbReference>
<keyword evidence="8 11" id="KW-1133">Transmembrane helix</keyword>
<name>A4BCG3_9GAMM</name>
<evidence type="ECO:0000256" key="3">
    <source>
        <dbReference type="ARBA" id="ARBA00007931"/>
    </source>
</evidence>
<dbReference type="PROSITE" id="PS50106">
    <property type="entry name" value="PDZ"/>
    <property type="match status" value="1"/>
</dbReference>
<proteinExistence type="inferred from homology"/>
<dbReference type="Gene3D" id="2.30.42.10">
    <property type="match status" value="2"/>
</dbReference>
<feature type="transmembrane region" description="Helical" evidence="11">
    <location>
        <begin position="420"/>
        <end position="441"/>
    </location>
</feature>
<dbReference type="SUPFAM" id="SSF50156">
    <property type="entry name" value="PDZ domain-like"/>
    <property type="match status" value="2"/>
</dbReference>
<evidence type="ECO:0000313" key="13">
    <source>
        <dbReference type="EMBL" id="EAR10229.1"/>
    </source>
</evidence>
<dbReference type="PANTHER" id="PTHR42837:SF2">
    <property type="entry name" value="MEMBRANE METALLOPROTEASE ARASP2, CHLOROPLASTIC-RELATED"/>
    <property type="match status" value="1"/>
</dbReference>
<dbReference type="RefSeq" id="WP_008042585.1">
    <property type="nucleotide sequence ID" value="NZ_CH724149.1"/>
</dbReference>
<feature type="transmembrane region" description="Helical" evidence="11">
    <location>
        <begin position="6"/>
        <end position="26"/>
    </location>
</feature>
<evidence type="ECO:0000256" key="1">
    <source>
        <dbReference type="ARBA" id="ARBA00001947"/>
    </source>
</evidence>
<dbReference type="PANTHER" id="PTHR42837">
    <property type="entry name" value="REGULATOR OF SIGMA-E PROTEASE RSEP"/>
    <property type="match status" value="1"/>
</dbReference>
<evidence type="ECO:0000256" key="2">
    <source>
        <dbReference type="ARBA" id="ARBA00004141"/>
    </source>
</evidence>
<organism evidence="13 14">
    <name type="scientific">Reinekea blandensis MED297</name>
    <dbReference type="NCBI Taxonomy" id="314283"/>
    <lineage>
        <taxon>Bacteria</taxon>
        <taxon>Pseudomonadati</taxon>
        <taxon>Pseudomonadota</taxon>
        <taxon>Gammaproteobacteria</taxon>
        <taxon>Oceanospirillales</taxon>
        <taxon>Saccharospirillaceae</taxon>
        <taxon>Reinekea</taxon>
    </lineage>
</organism>
<keyword evidence="4 13" id="KW-0645">Protease</keyword>
<dbReference type="InterPro" id="IPR008915">
    <property type="entry name" value="Peptidase_M50"/>
</dbReference>
<keyword evidence="10 11" id="KW-0472">Membrane</keyword>
<dbReference type="InterPro" id="IPR041489">
    <property type="entry name" value="PDZ_6"/>
</dbReference>
<dbReference type="GO" id="GO:0016020">
    <property type="term" value="C:membrane"/>
    <property type="evidence" value="ECO:0007669"/>
    <property type="project" value="UniProtKB-SubCell"/>
</dbReference>
<keyword evidence="6 11" id="KW-0378">Hydrolase</keyword>
<evidence type="ECO:0000256" key="6">
    <source>
        <dbReference type="ARBA" id="ARBA00022801"/>
    </source>
</evidence>
<evidence type="ECO:0000256" key="10">
    <source>
        <dbReference type="ARBA" id="ARBA00023136"/>
    </source>
</evidence>
<comment type="cofactor">
    <cofactor evidence="1 11">
        <name>Zn(2+)</name>
        <dbReference type="ChEBI" id="CHEBI:29105"/>
    </cofactor>
</comment>
<evidence type="ECO:0000259" key="12">
    <source>
        <dbReference type="PROSITE" id="PS50106"/>
    </source>
</evidence>
<evidence type="ECO:0000256" key="9">
    <source>
        <dbReference type="ARBA" id="ARBA00023049"/>
    </source>
</evidence>
<dbReference type="CDD" id="cd06163">
    <property type="entry name" value="S2P-M50_PDZ_RseP-like"/>
    <property type="match status" value="1"/>
</dbReference>
<sequence>MLNSIFGLILALGILVTIHEYGHFWVARRCGVRVLRFSVGFGKPIWSWMDRHGTEFAVAWIPLGGYVKMLDEREGEVPDDQRHEAFNSKTPAQKIAIALAGPLANVLFAFFAYGVMYTVGVQDLKPIVDAPRTGSLTEGYDIVAGDRVLSVDGETVDSFTELGLALASRVGDTGAVELTLARNGQRVEHSIPIDRWLASSASPNPVQDFGLLPRLPNFPAVISRVESGGAAERAGLQAGDRVVAVDGTSMTGWEQWVSVVRERPDDTLDVTIDREGINQTIRLTPAARTLEDGQVIGYVGAAAQAPQWPDEQRMTTRYWPLQALTRGVADTLDMVALSYQMLGKMVTGQVSLRQVGGPISMAQMAGTSIGSGFEAFVSFLALISISLAIVNLLPVPVLDGGHVVMHGLEWLKGGPLSDRVQMIGAQLGLAFIATLMFLAFVNDIGRLL</sequence>
<dbReference type="InterPro" id="IPR036034">
    <property type="entry name" value="PDZ_sf"/>
</dbReference>
<keyword evidence="9 11" id="KW-0482">Metalloprotease</keyword>
<comment type="caution">
    <text evidence="13">The sequence shown here is derived from an EMBL/GenBank/DDBJ whole genome shotgun (WGS) entry which is preliminary data.</text>
</comment>
<dbReference type="NCBIfam" id="TIGR00054">
    <property type="entry name" value="RIP metalloprotease RseP"/>
    <property type="match status" value="1"/>
</dbReference>
<dbReference type="HOGENOM" id="CLU_025778_0_2_6"/>
<keyword evidence="11" id="KW-0479">Metal-binding</keyword>
<keyword evidence="7 11" id="KW-0862">Zinc</keyword>
<dbReference type="InterPro" id="IPR001478">
    <property type="entry name" value="PDZ"/>
</dbReference>
<comment type="subcellular location">
    <subcellularLocation>
        <location evidence="2">Membrane</location>
        <topology evidence="2">Multi-pass membrane protein</topology>
    </subcellularLocation>
</comment>
<feature type="domain" description="PDZ" evidence="12">
    <location>
        <begin position="221"/>
        <end position="252"/>
    </location>
</feature>
<evidence type="ECO:0000256" key="4">
    <source>
        <dbReference type="ARBA" id="ARBA00022670"/>
    </source>
</evidence>